<reference evidence="2" key="1">
    <citation type="submission" date="2018-11" db="EMBL/GenBank/DDBJ databases">
        <authorList>
            <consortium name="Genoscope - CEA"/>
            <person name="William W."/>
        </authorList>
    </citation>
    <scope>NUCLEOTIDE SEQUENCE</scope>
</reference>
<gene>
    <name evidence="2" type="ORF">BOLC2T12256H</name>
</gene>
<dbReference type="InterPro" id="IPR052929">
    <property type="entry name" value="RNase_H-like_EbsB-rel"/>
</dbReference>
<dbReference type="Gene3D" id="3.30.420.10">
    <property type="entry name" value="Ribonuclease H-like superfamily/Ribonuclease H"/>
    <property type="match status" value="1"/>
</dbReference>
<dbReference type="CDD" id="cd06222">
    <property type="entry name" value="RNase_H_like"/>
    <property type="match status" value="1"/>
</dbReference>
<organism evidence="2">
    <name type="scientific">Brassica oleracea</name>
    <name type="common">Wild cabbage</name>
    <dbReference type="NCBI Taxonomy" id="3712"/>
    <lineage>
        <taxon>Eukaryota</taxon>
        <taxon>Viridiplantae</taxon>
        <taxon>Streptophyta</taxon>
        <taxon>Embryophyta</taxon>
        <taxon>Tracheophyta</taxon>
        <taxon>Spermatophyta</taxon>
        <taxon>Magnoliopsida</taxon>
        <taxon>eudicotyledons</taxon>
        <taxon>Gunneridae</taxon>
        <taxon>Pentapetalae</taxon>
        <taxon>rosids</taxon>
        <taxon>malvids</taxon>
        <taxon>Brassicales</taxon>
        <taxon>Brassicaceae</taxon>
        <taxon>Brassiceae</taxon>
        <taxon>Brassica</taxon>
    </lineage>
</organism>
<evidence type="ECO:0000259" key="1">
    <source>
        <dbReference type="Pfam" id="PF13456"/>
    </source>
</evidence>
<protein>
    <recommendedName>
        <fullName evidence="1">RNase H type-1 domain-containing protein</fullName>
    </recommendedName>
</protein>
<dbReference type="InterPro" id="IPR044730">
    <property type="entry name" value="RNase_H-like_dom_plant"/>
</dbReference>
<proteinExistence type="predicted"/>
<dbReference type="InterPro" id="IPR012337">
    <property type="entry name" value="RNaseH-like_sf"/>
</dbReference>
<dbReference type="AlphaFoldDB" id="A0A3P6E742"/>
<dbReference type="Pfam" id="PF13456">
    <property type="entry name" value="RVT_3"/>
    <property type="match status" value="1"/>
</dbReference>
<dbReference type="PANTHER" id="PTHR47074:SF11">
    <property type="entry name" value="REVERSE TRANSCRIPTASE-LIKE PROTEIN"/>
    <property type="match status" value="1"/>
</dbReference>
<feature type="domain" description="RNase H type-1" evidence="1">
    <location>
        <begin position="119"/>
        <end position="236"/>
    </location>
</feature>
<dbReference type="GO" id="GO:0003676">
    <property type="term" value="F:nucleic acid binding"/>
    <property type="evidence" value="ECO:0007669"/>
    <property type="project" value="InterPro"/>
</dbReference>
<dbReference type="GO" id="GO:0004523">
    <property type="term" value="F:RNA-DNA hybrid ribonuclease activity"/>
    <property type="evidence" value="ECO:0007669"/>
    <property type="project" value="InterPro"/>
</dbReference>
<dbReference type="PANTHER" id="PTHR47074">
    <property type="entry name" value="BNAC02G40300D PROTEIN"/>
    <property type="match status" value="1"/>
</dbReference>
<evidence type="ECO:0000313" key="2">
    <source>
        <dbReference type="EMBL" id="VDD27259.1"/>
    </source>
</evidence>
<dbReference type="EMBL" id="LR031874">
    <property type="protein sequence ID" value="VDD27259.1"/>
    <property type="molecule type" value="Genomic_DNA"/>
</dbReference>
<accession>A0A3P6E742</accession>
<name>A0A3P6E742_BRAOL</name>
<sequence length="243" mass="27187">MARAKKQGGLGFKDIATFNDALLAKLSWRILENPSCLLARCLLEKYCKEEHFLSIRASKSSSYGWKGKRAFTPEETLLKAIKEAREWVLSQEHTNQPRSTPTRIAQDPALDPNRTCLYTDAAWNPVTKCAGLAWIIDDAGSSSSHSTTESFVVSPLMAEMLALRNAMNSVLRRGISSILVCSDSQTLINLVNSKGRHLEIASPLNDIYLISPLFNSIKFKFIPRLENSRTDSVAKQTLFMYQT</sequence>
<dbReference type="InterPro" id="IPR002156">
    <property type="entry name" value="RNaseH_domain"/>
</dbReference>
<dbReference type="InterPro" id="IPR036397">
    <property type="entry name" value="RNaseH_sf"/>
</dbReference>
<dbReference type="SUPFAM" id="SSF53098">
    <property type="entry name" value="Ribonuclease H-like"/>
    <property type="match status" value="1"/>
</dbReference>